<dbReference type="OrthoDB" id="6253202at2"/>
<accession>A0A1Y1CMI8</accession>
<reference evidence="2" key="2">
    <citation type="journal article" date="2020" name="Antonie Van Leeuwenhoek">
        <title>Labilibaculum antarcticum sp. nov., a novel facultative anaerobic, psychrotorelant bacterium isolated from marine sediment of Antarctica.</title>
        <authorList>
            <person name="Watanabe M."/>
            <person name="Kojima H."/>
            <person name="Fukui M."/>
        </authorList>
    </citation>
    <scope>NUCLEOTIDE SEQUENCE [LARGE SCALE GENOMIC DNA]</scope>
    <source>
        <strain evidence="2">SPP2</strain>
    </source>
</reference>
<evidence type="ECO:0000313" key="2">
    <source>
        <dbReference type="Proteomes" id="UP000218267"/>
    </source>
</evidence>
<dbReference type="KEGG" id="mbas:ALGA_3328"/>
<dbReference type="Gene3D" id="3.20.20.150">
    <property type="entry name" value="Divalent-metal-dependent TIM barrel enzymes"/>
    <property type="match status" value="1"/>
</dbReference>
<keyword evidence="2" id="KW-1185">Reference proteome</keyword>
<name>A0A1Y1CMI8_9BACT</name>
<dbReference type="RefSeq" id="WP_096431205.1">
    <property type="nucleotide sequence ID" value="NZ_AP018042.1"/>
</dbReference>
<gene>
    <name evidence="1" type="ORF">ALGA_3328</name>
</gene>
<dbReference type="Proteomes" id="UP000218267">
    <property type="component" value="Chromosome"/>
</dbReference>
<reference evidence="1 2" key="1">
    <citation type="journal article" date="2018" name="Mar. Genomics">
        <title>Complete genome sequence of Marinifilaceae bacterium strain SPP2, isolated from the Antarctic marine sediment.</title>
        <authorList>
            <person name="Watanabe M."/>
            <person name="Kojima H."/>
            <person name="Fukui M."/>
        </authorList>
    </citation>
    <scope>NUCLEOTIDE SEQUENCE [LARGE SCALE GENOMIC DNA]</scope>
    <source>
        <strain evidence="1 2">SPP2</strain>
    </source>
</reference>
<evidence type="ECO:0000313" key="1">
    <source>
        <dbReference type="EMBL" id="BAX81626.1"/>
    </source>
</evidence>
<organism evidence="1 2">
    <name type="scientific">Labilibaculum antarcticum</name>
    <dbReference type="NCBI Taxonomy" id="1717717"/>
    <lineage>
        <taxon>Bacteria</taxon>
        <taxon>Pseudomonadati</taxon>
        <taxon>Bacteroidota</taxon>
        <taxon>Bacteroidia</taxon>
        <taxon>Marinilabiliales</taxon>
        <taxon>Marinifilaceae</taxon>
        <taxon>Labilibaculum</taxon>
    </lineage>
</organism>
<sequence>MNYQNLIDFSVHPSDVNRFSNKWDGLTEYIAAKNIDGVELLIGYDHPSVEIPKDIVKSVHLPFWVTWLDVWRKGEDAANYYFPDTSPKHLQFCCGGKNALEMIASQKKLWEHAAHFNPAHAVLHAAHIELDHSFTRDFTYKSTEVLSSFSEMLNRTAQEFGDGEPPVTLAIENLWWPGLDFLFPAEADDFASRLDFSNWNLLLDTGHLMNTNIALRCEDEAIDFVLDRISRLSKDIQGKINSLHLNLSLSGEYQTKQVMTGLPMDWSDLSHSEKYSTARKHVLQIDQHLPFQSNRVKEIIQEVAPENVIHEFITKDIEEFSAKLEIQMNALR</sequence>
<dbReference type="SUPFAM" id="SSF51658">
    <property type="entry name" value="Xylose isomerase-like"/>
    <property type="match status" value="1"/>
</dbReference>
<proteinExistence type="predicted"/>
<protein>
    <submittedName>
        <fullName evidence="1">Uncharacterized protein</fullName>
    </submittedName>
</protein>
<dbReference type="EMBL" id="AP018042">
    <property type="protein sequence ID" value="BAX81626.1"/>
    <property type="molecule type" value="Genomic_DNA"/>
</dbReference>
<dbReference type="InterPro" id="IPR036237">
    <property type="entry name" value="Xyl_isomerase-like_sf"/>
</dbReference>
<dbReference type="AlphaFoldDB" id="A0A1Y1CMI8"/>